<comment type="caution">
    <text evidence="2">The sequence shown here is derived from an EMBL/GenBank/DDBJ whole genome shotgun (WGS) entry which is preliminary data.</text>
</comment>
<dbReference type="AlphaFoldDB" id="A0A6A5GS86"/>
<gene>
    <name evidence="2" type="ORF">GCK72_013987</name>
</gene>
<accession>A0A6A5GS86</accession>
<dbReference type="Proteomes" id="UP000483820">
    <property type="component" value="Chromosome IV"/>
</dbReference>
<dbReference type="RefSeq" id="XP_053584867.1">
    <property type="nucleotide sequence ID" value="XM_053730095.1"/>
</dbReference>
<feature type="signal peptide" evidence="1">
    <location>
        <begin position="1"/>
        <end position="19"/>
    </location>
</feature>
<dbReference type="CTD" id="9828492"/>
<keyword evidence="1" id="KW-0732">Signal</keyword>
<sequence>METWRIFAILLIFMSPAFNQSQKKNKNQVSTPSSPPSDCKNVKCFGSANCTMLPVKNMTKCVPVVQKTSSVDDVIRMNLNFTDDFYENSTWTNSTSNSTSSASCVSVFTIVLSITVTFAN</sequence>
<proteinExistence type="predicted"/>
<protein>
    <submittedName>
        <fullName evidence="2">Uncharacterized protein</fullName>
    </submittedName>
</protein>
<evidence type="ECO:0000256" key="1">
    <source>
        <dbReference type="SAM" id="SignalP"/>
    </source>
</evidence>
<dbReference type="EMBL" id="WUAV01000004">
    <property type="protein sequence ID" value="KAF1757531.1"/>
    <property type="molecule type" value="Genomic_DNA"/>
</dbReference>
<feature type="chain" id="PRO_5025668598" evidence="1">
    <location>
        <begin position="20"/>
        <end position="120"/>
    </location>
</feature>
<name>A0A6A5GS86_CAERE</name>
<evidence type="ECO:0000313" key="3">
    <source>
        <dbReference type="Proteomes" id="UP000483820"/>
    </source>
</evidence>
<dbReference type="KEGG" id="crq:GCK72_013987"/>
<organism evidence="2 3">
    <name type="scientific">Caenorhabditis remanei</name>
    <name type="common">Caenorhabditis vulgaris</name>
    <dbReference type="NCBI Taxonomy" id="31234"/>
    <lineage>
        <taxon>Eukaryota</taxon>
        <taxon>Metazoa</taxon>
        <taxon>Ecdysozoa</taxon>
        <taxon>Nematoda</taxon>
        <taxon>Chromadorea</taxon>
        <taxon>Rhabditida</taxon>
        <taxon>Rhabditina</taxon>
        <taxon>Rhabditomorpha</taxon>
        <taxon>Rhabditoidea</taxon>
        <taxon>Rhabditidae</taxon>
        <taxon>Peloderinae</taxon>
        <taxon>Caenorhabditis</taxon>
    </lineage>
</organism>
<dbReference type="GeneID" id="9828492"/>
<evidence type="ECO:0000313" key="2">
    <source>
        <dbReference type="EMBL" id="KAF1757531.1"/>
    </source>
</evidence>
<reference evidence="2 3" key="1">
    <citation type="submission" date="2019-12" db="EMBL/GenBank/DDBJ databases">
        <title>Chromosome-level assembly of the Caenorhabditis remanei genome.</title>
        <authorList>
            <person name="Teterina A.A."/>
            <person name="Willis J.H."/>
            <person name="Phillips P.C."/>
        </authorList>
    </citation>
    <scope>NUCLEOTIDE SEQUENCE [LARGE SCALE GENOMIC DNA]</scope>
    <source>
        <strain evidence="2 3">PX506</strain>
        <tissue evidence="2">Whole organism</tissue>
    </source>
</reference>